<dbReference type="Gene3D" id="3.40.50.300">
    <property type="entry name" value="P-loop containing nucleotide triphosphate hydrolases"/>
    <property type="match status" value="1"/>
</dbReference>
<proteinExistence type="predicted"/>
<dbReference type="eggNOG" id="COG5036">
    <property type="taxonomic scope" value="Bacteria"/>
</dbReference>
<dbReference type="PANTHER" id="PTHR37291">
    <property type="entry name" value="5-METHYLCYTOSINE-SPECIFIC RESTRICTION ENZYME B"/>
    <property type="match status" value="1"/>
</dbReference>
<dbReference type="InterPro" id="IPR052934">
    <property type="entry name" value="Methyl-DNA_Rec/Restrict_Enz"/>
</dbReference>
<reference evidence="2 3" key="1">
    <citation type="submission" date="2017-07" db="EMBL/GenBank/DDBJ databases">
        <title>Genome Sequence of Arenibacter algicola Strain SMS7 Isolated from a culture of the Diatom Skeletonema marinoi.</title>
        <authorList>
            <person name="Topel M."/>
            <person name="Pinder M.I.M."/>
            <person name="Johansson O.N."/>
            <person name="Kourtchenko O."/>
            <person name="Godhe A."/>
            <person name="Clarke A.K."/>
        </authorList>
    </citation>
    <scope>NUCLEOTIDE SEQUENCE [LARGE SCALE GENOMIC DNA]</scope>
    <source>
        <strain evidence="2 3">SMS7</strain>
    </source>
</reference>
<evidence type="ECO:0000259" key="1">
    <source>
        <dbReference type="SMART" id="SM00382"/>
    </source>
</evidence>
<name>A0A221UYV8_9FLAO</name>
<gene>
    <name evidence="2" type="primary">mcrB</name>
    <name evidence="2" type="ORF">AREALGSMS7_03118</name>
</gene>
<sequence>MMNFHETVLKKLIEYRETHSNFNFLTRQRSGAAKRFESGHWFQGNDKYAFVGLINASGGINKTRSVGLVFKPKEYGFDCTLQVRFNGENRKELITCYNKLISQIGGFGEKDSERFDKNLGRVSHNFSELFEFLDINYQSIISIFEKNGCKDVLVSDEKFKNLISNIDEQRGYLETKKYWLYAPGENAREWDDFYEQGIMALGWDDLGDLTKYNSKDEIVKALQNLFNTDSSKKNDATANYDFVSEMNIGDVVFVKKGTSKLLGYGVVESDYLFDVKRRQFKHVRKMNWKKKGLWEAGHNLAIKTLTNISDYPSPDTNYSTYHERLMAIINGNQSSDKKTVNMDYPLNTILYGPPGTGKTYKTKETALKILGISTENLTRTDIKNKYDEKAEEGRIVFTTFHQSMSYEDFVEGIKPVTINDGQLVYNVESGIFKTICKKAEDNYWDSQKGLTKELPFDKAFEMLEEEWQENEEMKFPLRTEGYDFTITGFSDRSIRFKKASGGTGHTLSISTLRDVYYGKREVKVTGVGIYYPGILAKLKSYKPEANSSEKDLKNYVLIIDEINRGNVSAIFGELITLLEPDKRLGEAEEITLKLPYSKDETFGVPPNLHIIGTMNTADRSVEALDTALRRRFVFEEVMPDPVLLKDITFDGFNLEQLLTAINDRVEVLLDRDHTIGHSYFIKLKSGDRVGLSNVFKNNIIPLLQEYFYNDYEKIALVLGSGFVEEKGAKKVTFPKYTNIAVPDLEQSYELITKIEDIEEAVGLLLGVSNE</sequence>
<accession>A0A221UYV8</accession>
<dbReference type="PANTHER" id="PTHR37291:SF1">
    <property type="entry name" value="TYPE IV METHYL-DIRECTED RESTRICTION ENZYME ECOKMCRB SUBUNIT"/>
    <property type="match status" value="1"/>
</dbReference>
<dbReference type="REBASE" id="199632">
    <property type="entry name" value="AalSMS7McrBCP"/>
</dbReference>
<dbReference type="AlphaFoldDB" id="A0A221UYV8"/>
<organism evidence="2 3">
    <name type="scientific">Arenibacter algicola</name>
    <dbReference type="NCBI Taxonomy" id="616991"/>
    <lineage>
        <taxon>Bacteria</taxon>
        <taxon>Pseudomonadati</taxon>
        <taxon>Bacteroidota</taxon>
        <taxon>Flavobacteriia</taxon>
        <taxon>Flavobacteriales</taxon>
        <taxon>Flavobacteriaceae</taxon>
        <taxon>Arenibacter</taxon>
    </lineage>
</organism>
<dbReference type="SUPFAM" id="SSF52540">
    <property type="entry name" value="P-loop containing nucleoside triphosphate hydrolases"/>
    <property type="match status" value="2"/>
</dbReference>
<dbReference type="EC" id="3.1.21.-" evidence="2"/>
<dbReference type="InterPro" id="IPR011704">
    <property type="entry name" value="ATPase_dyneun-rel_AAA"/>
</dbReference>
<dbReference type="GO" id="GO:0005524">
    <property type="term" value="F:ATP binding"/>
    <property type="evidence" value="ECO:0007669"/>
    <property type="project" value="InterPro"/>
</dbReference>
<keyword evidence="2" id="KW-0378">Hydrolase</keyword>
<dbReference type="KEGG" id="aalg:AREALGSMS7_03118"/>
<dbReference type="Proteomes" id="UP000204551">
    <property type="component" value="Chromosome"/>
</dbReference>
<dbReference type="Pfam" id="PF07728">
    <property type="entry name" value="AAA_5"/>
    <property type="match status" value="1"/>
</dbReference>
<feature type="domain" description="AAA+ ATPase" evidence="1">
    <location>
        <begin position="344"/>
        <end position="642"/>
    </location>
</feature>
<evidence type="ECO:0000313" key="2">
    <source>
        <dbReference type="EMBL" id="ASO06549.1"/>
    </source>
</evidence>
<dbReference type="InterPro" id="IPR003593">
    <property type="entry name" value="AAA+_ATPase"/>
</dbReference>
<protein>
    <submittedName>
        <fullName evidence="2">5-methylcytosine-specific restriction enzyme B</fullName>
        <ecNumber evidence="2">3.1.21.-</ecNumber>
    </submittedName>
</protein>
<dbReference type="RefSeq" id="WP_198319127.1">
    <property type="nucleotide sequence ID" value="NZ_CP022515.1"/>
</dbReference>
<dbReference type="InterPro" id="IPR027417">
    <property type="entry name" value="P-loop_NTPase"/>
</dbReference>
<dbReference type="GO" id="GO:0016887">
    <property type="term" value="F:ATP hydrolysis activity"/>
    <property type="evidence" value="ECO:0007669"/>
    <property type="project" value="InterPro"/>
</dbReference>
<dbReference type="EMBL" id="CP022515">
    <property type="protein sequence ID" value="ASO06549.1"/>
    <property type="molecule type" value="Genomic_DNA"/>
</dbReference>
<dbReference type="SMART" id="SM00382">
    <property type="entry name" value="AAA"/>
    <property type="match status" value="1"/>
</dbReference>
<dbReference type="eggNOG" id="COG4127">
    <property type="taxonomic scope" value="Bacteria"/>
</dbReference>
<dbReference type="eggNOG" id="COG1401">
    <property type="taxonomic scope" value="Bacteria"/>
</dbReference>
<dbReference type="STRING" id="616991.GCA_000733925_01422"/>
<evidence type="ECO:0000313" key="3">
    <source>
        <dbReference type="Proteomes" id="UP000204551"/>
    </source>
</evidence>